<evidence type="ECO:0000259" key="11">
    <source>
        <dbReference type="PROSITE" id="PS51829"/>
    </source>
</evidence>
<evidence type="ECO:0000313" key="13">
    <source>
        <dbReference type="Proteomes" id="UP001497525"/>
    </source>
</evidence>
<evidence type="ECO:0000256" key="7">
    <source>
        <dbReference type="ARBA" id="ARBA00022837"/>
    </source>
</evidence>
<dbReference type="InterPro" id="IPR023828">
    <property type="entry name" value="Peptidase_S8_Ser-AS"/>
</dbReference>
<evidence type="ECO:0000256" key="1">
    <source>
        <dbReference type="ARBA" id="ARBA00005325"/>
    </source>
</evidence>
<dbReference type="Gene3D" id="2.60.120.260">
    <property type="entry name" value="Galactose-binding domain-like"/>
    <property type="match status" value="1"/>
</dbReference>
<keyword evidence="4 10" id="KW-0732">Signal</keyword>
<keyword evidence="5 9" id="KW-0378">Hydrolase</keyword>
<organism evidence="12 13">
    <name type="scientific">Calicophoron daubneyi</name>
    <name type="common">Rumen fluke</name>
    <name type="synonym">Paramphistomum daubneyi</name>
    <dbReference type="NCBI Taxonomy" id="300641"/>
    <lineage>
        <taxon>Eukaryota</taxon>
        <taxon>Metazoa</taxon>
        <taxon>Spiralia</taxon>
        <taxon>Lophotrochozoa</taxon>
        <taxon>Platyhelminthes</taxon>
        <taxon>Trematoda</taxon>
        <taxon>Digenea</taxon>
        <taxon>Plagiorchiida</taxon>
        <taxon>Pronocephalata</taxon>
        <taxon>Paramphistomoidea</taxon>
        <taxon>Paramphistomidae</taxon>
        <taxon>Calicophoron</taxon>
    </lineage>
</organism>
<proteinExistence type="inferred from homology"/>
<keyword evidence="7" id="KW-0106">Calcium</keyword>
<evidence type="ECO:0000256" key="10">
    <source>
        <dbReference type="SAM" id="SignalP"/>
    </source>
</evidence>
<accession>A0AAV2TVC8</accession>
<evidence type="ECO:0000256" key="2">
    <source>
        <dbReference type="ARBA" id="ARBA00022670"/>
    </source>
</evidence>
<dbReference type="InterPro" id="IPR036852">
    <property type="entry name" value="Peptidase_S8/S53_dom_sf"/>
</dbReference>
<dbReference type="InterPro" id="IPR002884">
    <property type="entry name" value="P_dom"/>
</dbReference>
<dbReference type="Proteomes" id="UP001497525">
    <property type="component" value="Unassembled WGS sequence"/>
</dbReference>
<dbReference type="GO" id="GO:0004252">
    <property type="term" value="F:serine-type endopeptidase activity"/>
    <property type="evidence" value="ECO:0007669"/>
    <property type="project" value="UniProtKB-UniRule"/>
</dbReference>
<dbReference type="InterPro" id="IPR015500">
    <property type="entry name" value="Peptidase_S8_subtilisin-rel"/>
</dbReference>
<comment type="caution">
    <text evidence="12">The sequence shown here is derived from an EMBL/GenBank/DDBJ whole genome shotgun (WGS) entry which is preliminary data.</text>
</comment>
<feature type="active site" description="Charge relay system" evidence="8 9">
    <location>
        <position position="250"/>
    </location>
</feature>
<dbReference type="AlphaFoldDB" id="A0AAV2TVC8"/>
<dbReference type="PROSITE" id="PS51892">
    <property type="entry name" value="SUBTILASE"/>
    <property type="match status" value="1"/>
</dbReference>
<evidence type="ECO:0000256" key="8">
    <source>
        <dbReference type="PIRSR" id="PIRSR615500-1"/>
    </source>
</evidence>
<dbReference type="PRINTS" id="PR00723">
    <property type="entry name" value="SUBTILISIN"/>
</dbReference>
<name>A0AAV2TVC8_CALDB</name>
<keyword evidence="6 9" id="KW-0720">Serine protease</keyword>
<dbReference type="InterPro" id="IPR034182">
    <property type="entry name" value="Kexin/furin"/>
</dbReference>
<dbReference type="SUPFAM" id="SSF52743">
    <property type="entry name" value="Subtilisin-like"/>
    <property type="match status" value="1"/>
</dbReference>
<evidence type="ECO:0000256" key="9">
    <source>
        <dbReference type="PROSITE-ProRule" id="PRU01240"/>
    </source>
</evidence>
<feature type="active site" description="Charge relay system" evidence="8 9">
    <location>
        <position position="206"/>
    </location>
</feature>
<evidence type="ECO:0000256" key="6">
    <source>
        <dbReference type="ARBA" id="ARBA00022825"/>
    </source>
</evidence>
<dbReference type="PROSITE" id="PS00137">
    <property type="entry name" value="SUBTILASE_HIS"/>
    <property type="match status" value="1"/>
</dbReference>
<dbReference type="PROSITE" id="PS51829">
    <property type="entry name" value="P_HOMO_B"/>
    <property type="match status" value="1"/>
</dbReference>
<dbReference type="InterPro" id="IPR008979">
    <property type="entry name" value="Galactose-bd-like_sf"/>
</dbReference>
<gene>
    <name evidence="12" type="ORF">CDAUBV1_LOCUS13718</name>
</gene>
<reference evidence="12" key="1">
    <citation type="submission" date="2024-06" db="EMBL/GenBank/DDBJ databases">
        <authorList>
            <person name="Liu X."/>
            <person name="Lenzi L."/>
            <person name="Haldenby T S."/>
            <person name="Uol C."/>
        </authorList>
    </citation>
    <scope>NUCLEOTIDE SEQUENCE</scope>
</reference>
<keyword evidence="2 9" id="KW-0645">Protease</keyword>
<protein>
    <recommendedName>
        <fullName evidence="11">P/Homo B domain-containing protein</fullName>
    </recommendedName>
</protein>
<dbReference type="GO" id="GO:0016485">
    <property type="term" value="P:protein processing"/>
    <property type="evidence" value="ECO:0007669"/>
    <property type="project" value="TreeGrafter"/>
</dbReference>
<dbReference type="Pfam" id="PF00082">
    <property type="entry name" value="Peptidase_S8"/>
    <property type="match status" value="1"/>
</dbReference>
<dbReference type="CDD" id="cd04059">
    <property type="entry name" value="Peptidases_S8_Protein_convertases_Kexins_Furin-like"/>
    <property type="match status" value="1"/>
</dbReference>
<feature type="domain" description="P/Homo B" evidence="11">
    <location>
        <begin position="541"/>
        <end position="697"/>
    </location>
</feature>
<dbReference type="PANTHER" id="PTHR42884">
    <property type="entry name" value="PROPROTEIN CONVERTASE SUBTILISIN/KEXIN-RELATED"/>
    <property type="match status" value="1"/>
</dbReference>
<sequence>MTPRGIAETLLFFLGTYLSLVQCRHQYVLECDWSKKEVEKFAIELGGKVLGEIDGTNAYVVSFDRLINEEDVPRVRAQRHADGIAHGSSEVKLTYQEPLRISKRLPVTLKEYQQKPPFDTQFAEMIINRARSVLPPPTPSEYDKQYQEYARKARECHPFDDPASKYAWQYLNDGKGASPFTGLDMNLYPAYISGLTGSGSKVAVVDDAFDTEHWDLQKNYDPSISVNRYDEEVTKSPRGTSDRMVEENGHGTRCAGLIAATANNSICSHGVAYEAKIGGIRIIGAVVTDGLEASGLSFKRNQIDIYCASWGPTDDGHTMDRPRAHTKRALIDGLKMGRGGLGSLFVFASGNGGLEGDNCGADGFVGSPEIIAVSALTRTGEKTVYSESCASVRMSIPIGGPKDLKADIEDLLPTSAENNQCVPAFIGTSAAAPMAAGCLALVLQSNRNLTTRDVEHLIPWSTRIPTPVGGSWLVNAAGILHSTTAGHGLLDCYQMTQLAKSWTSVGTLCKSGRTSGIYQEGDWAKLQAKAPIDLDYEDIDSESSAYSFLRKIVDDPFKIGLIDVNKTLSVSIDVNPDDETSGVFAHREPSCKVEVVEGIVVRLQWKHICRGSLSVRLTSPSNATVMLLDHRRKDQFAGEGDMNITSVAHWGENITGKWTVEVRSDGVCENPIINKLKTNIRGGLFFVGLEFRGTSKEGSGYSRNLNILKDLLTDVGLDAINKRAGRFLNGSEIASIFEFQRQRALRNDLELVNKKCA</sequence>
<dbReference type="EMBL" id="CAXLJL010000534">
    <property type="protein sequence ID" value="CAL5138853.1"/>
    <property type="molecule type" value="Genomic_DNA"/>
</dbReference>
<evidence type="ECO:0000256" key="4">
    <source>
        <dbReference type="ARBA" id="ARBA00022729"/>
    </source>
</evidence>
<keyword evidence="3" id="KW-0165">Cleavage on pair of basic residues</keyword>
<dbReference type="Gene3D" id="3.40.50.200">
    <property type="entry name" value="Peptidase S8/S53 domain"/>
    <property type="match status" value="1"/>
</dbReference>
<dbReference type="GO" id="GO:0000139">
    <property type="term" value="C:Golgi membrane"/>
    <property type="evidence" value="ECO:0007669"/>
    <property type="project" value="TreeGrafter"/>
</dbReference>
<dbReference type="Pfam" id="PF01483">
    <property type="entry name" value="P_proprotein"/>
    <property type="match status" value="1"/>
</dbReference>
<dbReference type="InterPro" id="IPR022398">
    <property type="entry name" value="Peptidase_S8_His-AS"/>
</dbReference>
<dbReference type="PROSITE" id="PS00138">
    <property type="entry name" value="SUBTILASE_SER"/>
    <property type="match status" value="1"/>
</dbReference>
<dbReference type="SUPFAM" id="SSF49785">
    <property type="entry name" value="Galactose-binding domain-like"/>
    <property type="match status" value="1"/>
</dbReference>
<evidence type="ECO:0000256" key="3">
    <source>
        <dbReference type="ARBA" id="ARBA00022685"/>
    </source>
</evidence>
<feature type="signal peptide" evidence="10">
    <location>
        <begin position="1"/>
        <end position="23"/>
    </location>
</feature>
<feature type="active site" description="Charge relay system" evidence="8 9">
    <location>
        <position position="429"/>
    </location>
</feature>
<dbReference type="InterPro" id="IPR000209">
    <property type="entry name" value="Peptidase_S8/S53_dom"/>
</dbReference>
<evidence type="ECO:0000313" key="12">
    <source>
        <dbReference type="EMBL" id="CAL5138853.1"/>
    </source>
</evidence>
<feature type="chain" id="PRO_5043461176" description="P/Homo B domain-containing protein" evidence="10">
    <location>
        <begin position="24"/>
        <end position="757"/>
    </location>
</feature>
<evidence type="ECO:0000256" key="5">
    <source>
        <dbReference type="ARBA" id="ARBA00022801"/>
    </source>
</evidence>
<comment type="similarity">
    <text evidence="1">Belongs to the peptidase S8 family. Furin subfamily.</text>
</comment>
<dbReference type="GO" id="GO:0005802">
    <property type="term" value="C:trans-Golgi network"/>
    <property type="evidence" value="ECO:0007669"/>
    <property type="project" value="TreeGrafter"/>
</dbReference>
<dbReference type="PANTHER" id="PTHR42884:SF14">
    <property type="entry name" value="NEUROENDOCRINE CONVERTASE 1"/>
    <property type="match status" value="1"/>
</dbReference>